<proteinExistence type="predicted"/>
<dbReference type="Pfam" id="PF00691">
    <property type="entry name" value="OmpA"/>
    <property type="match status" value="1"/>
</dbReference>
<reference evidence="6 7" key="2">
    <citation type="submission" date="2019-09" db="EMBL/GenBank/DDBJ databases">
        <title>A bacterium isolated from glacier soil.</title>
        <authorList>
            <person name="Liu Q."/>
        </authorList>
    </citation>
    <scope>NUCLEOTIDE SEQUENCE [LARGE SCALE GENOMIC DNA]</scope>
    <source>
        <strain evidence="6 7">MDT1-10-3</strain>
    </source>
</reference>
<sequence length="213" mass="23511">MHFVLILNYHMLLAMKNNTVFFLLMLAGLTVACSESGKRIENADSVAEMATNDTAVLYRDDAVWDNIDFDAPIVVVPELVSANVTVRGNDSVTIYQASQDILFDIDKAEIKATGKESLQKIADNIKSRTQGEGMIRVFGFTDSTASKEHNLELGRERAKAVEEWLTSTAGFDADRIKVISKGQQDPIASNSTAQGRQQNRRVEIVVVRTQGTD</sequence>
<dbReference type="Gene3D" id="3.30.1330.60">
    <property type="entry name" value="OmpA-like domain"/>
    <property type="match status" value="1"/>
</dbReference>
<evidence type="ECO:0000256" key="4">
    <source>
        <dbReference type="PROSITE-ProRule" id="PRU00473"/>
    </source>
</evidence>
<dbReference type="GO" id="GO:0009279">
    <property type="term" value="C:cell outer membrane"/>
    <property type="evidence" value="ECO:0007669"/>
    <property type="project" value="UniProtKB-SubCell"/>
</dbReference>
<dbReference type="InterPro" id="IPR050330">
    <property type="entry name" value="Bact_OuterMem_StrucFunc"/>
</dbReference>
<dbReference type="InterPro" id="IPR006664">
    <property type="entry name" value="OMP_bac"/>
</dbReference>
<dbReference type="PROSITE" id="PS51123">
    <property type="entry name" value="OMPA_2"/>
    <property type="match status" value="1"/>
</dbReference>
<reference evidence="6 7" key="1">
    <citation type="submission" date="2019-07" db="EMBL/GenBank/DDBJ databases">
        <authorList>
            <person name="Qu J.-H."/>
        </authorList>
    </citation>
    <scope>NUCLEOTIDE SEQUENCE [LARGE SCALE GENOMIC DNA]</scope>
    <source>
        <strain evidence="6 7">MDT1-10-3</strain>
    </source>
</reference>
<dbReference type="OrthoDB" id="853367at2"/>
<comment type="caution">
    <text evidence="6">The sequence shown here is derived from an EMBL/GenBank/DDBJ whole genome shotgun (WGS) entry which is preliminary data.</text>
</comment>
<evidence type="ECO:0000313" key="7">
    <source>
        <dbReference type="Proteomes" id="UP000323866"/>
    </source>
</evidence>
<gene>
    <name evidence="6" type="ORF">FOE74_19870</name>
</gene>
<evidence type="ECO:0000256" key="1">
    <source>
        <dbReference type="ARBA" id="ARBA00004442"/>
    </source>
</evidence>
<feature type="domain" description="OmpA-like" evidence="5">
    <location>
        <begin position="90"/>
        <end position="210"/>
    </location>
</feature>
<name>A0A5M8Q4C0_9BACT</name>
<dbReference type="EMBL" id="VKKZ01000025">
    <property type="protein sequence ID" value="KAA6430727.1"/>
    <property type="molecule type" value="Genomic_DNA"/>
</dbReference>
<evidence type="ECO:0000256" key="2">
    <source>
        <dbReference type="ARBA" id="ARBA00023136"/>
    </source>
</evidence>
<dbReference type="InterPro" id="IPR036737">
    <property type="entry name" value="OmpA-like_sf"/>
</dbReference>
<dbReference type="PANTHER" id="PTHR30329">
    <property type="entry name" value="STATOR ELEMENT OF FLAGELLAR MOTOR COMPLEX"/>
    <property type="match status" value="1"/>
</dbReference>
<dbReference type="InterPro" id="IPR006665">
    <property type="entry name" value="OmpA-like"/>
</dbReference>
<dbReference type="PANTHER" id="PTHR30329:SF21">
    <property type="entry name" value="LIPOPROTEIN YIAD-RELATED"/>
    <property type="match status" value="1"/>
</dbReference>
<comment type="subcellular location">
    <subcellularLocation>
        <location evidence="1">Cell outer membrane</location>
    </subcellularLocation>
</comment>
<keyword evidence="2 4" id="KW-0472">Membrane</keyword>
<organism evidence="6 7">
    <name type="scientific">Rufibacter glacialis</name>
    <dbReference type="NCBI Taxonomy" id="1259555"/>
    <lineage>
        <taxon>Bacteria</taxon>
        <taxon>Pseudomonadati</taxon>
        <taxon>Bacteroidota</taxon>
        <taxon>Cytophagia</taxon>
        <taxon>Cytophagales</taxon>
        <taxon>Hymenobacteraceae</taxon>
        <taxon>Rufibacter</taxon>
    </lineage>
</organism>
<dbReference type="SUPFAM" id="SSF103088">
    <property type="entry name" value="OmpA-like"/>
    <property type="match status" value="1"/>
</dbReference>
<accession>A0A5M8Q4C0</accession>
<protein>
    <submittedName>
        <fullName evidence="6">OmpA family protein</fullName>
    </submittedName>
</protein>
<evidence type="ECO:0000259" key="5">
    <source>
        <dbReference type="PROSITE" id="PS51123"/>
    </source>
</evidence>
<keyword evidence="3" id="KW-0998">Cell outer membrane</keyword>
<evidence type="ECO:0000313" key="6">
    <source>
        <dbReference type="EMBL" id="KAA6430727.1"/>
    </source>
</evidence>
<dbReference type="CDD" id="cd07185">
    <property type="entry name" value="OmpA_C-like"/>
    <property type="match status" value="1"/>
</dbReference>
<dbReference type="Proteomes" id="UP000323866">
    <property type="component" value="Unassembled WGS sequence"/>
</dbReference>
<dbReference type="PRINTS" id="PR01021">
    <property type="entry name" value="OMPADOMAIN"/>
</dbReference>
<evidence type="ECO:0000256" key="3">
    <source>
        <dbReference type="ARBA" id="ARBA00023237"/>
    </source>
</evidence>
<dbReference type="AlphaFoldDB" id="A0A5M8Q4C0"/>
<dbReference type="PRINTS" id="PR01023">
    <property type="entry name" value="NAFLGMOTY"/>
</dbReference>